<proteinExistence type="predicted"/>
<keyword evidence="2" id="KW-0808">Transferase</keyword>
<name>A0A1D1XJS4_9ARAE</name>
<dbReference type="GO" id="GO:0016740">
    <property type="term" value="F:transferase activity"/>
    <property type="evidence" value="ECO:0007669"/>
    <property type="project" value="UniProtKB-KW"/>
</dbReference>
<dbReference type="EMBL" id="GDJX01025291">
    <property type="protein sequence ID" value="JAT42645.1"/>
    <property type="molecule type" value="Transcribed_RNA"/>
</dbReference>
<evidence type="ECO:0000256" key="1">
    <source>
        <dbReference type="SAM" id="MobiDB-lite"/>
    </source>
</evidence>
<evidence type="ECO:0000313" key="2">
    <source>
        <dbReference type="EMBL" id="JAT42645.1"/>
    </source>
</evidence>
<accession>A0A1D1XJS4</accession>
<dbReference type="AlphaFoldDB" id="A0A1D1XJS4"/>
<feature type="region of interest" description="Disordered" evidence="1">
    <location>
        <begin position="75"/>
        <end position="100"/>
    </location>
</feature>
<sequence length="100" mass="11365">MDDSRLPYDFSINPNLQCIQPLQLSPSILSERQALERNQHHVSSERQHVKPQPDKIKNLALQSKVIEVGYSNSFSLEQDDFPPLGDSSTTNKNKTKRSTT</sequence>
<protein>
    <submittedName>
        <fullName evidence="2">Protein-glutamine gamma-glutamyltransferase 4</fullName>
    </submittedName>
</protein>
<reference evidence="2" key="1">
    <citation type="submission" date="2015-07" db="EMBL/GenBank/DDBJ databases">
        <title>Transcriptome Assembly of Anthurium amnicola.</title>
        <authorList>
            <person name="Suzuki J."/>
        </authorList>
    </citation>
    <scope>NUCLEOTIDE SEQUENCE</scope>
</reference>
<organism evidence="2">
    <name type="scientific">Anthurium amnicola</name>
    <dbReference type="NCBI Taxonomy" id="1678845"/>
    <lineage>
        <taxon>Eukaryota</taxon>
        <taxon>Viridiplantae</taxon>
        <taxon>Streptophyta</taxon>
        <taxon>Embryophyta</taxon>
        <taxon>Tracheophyta</taxon>
        <taxon>Spermatophyta</taxon>
        <taxon>Magnoliopsida</taxon>
        <taxon>Liliopsida</taxon>
        <taxon>Araceae</taxon>
        <taxon>Pothoideae</taxon>
        <taxon>Potheae</taxon>
        <taxon>Anthurium</taxon>
    </lineage>
</organism>
<gene>
    <name evidence="2" type="primary">TGM4</name>
    <name evidence="2" type="ORF">g.34626</name>
</gene>